<comment type="subunit">
    <text evidence="1">Homodimer.</text>
</comment>
<dbReference type="InterPro" id="IPR036291">
    <property type="entry name" value="NAD(P)-bd_dom_sf"/>
</dbReference>
<evidence type="ECO:0000256" key="2">
    <source>
        <dbReference type="ARBA" id="ARBA00023002"/>
    </source>
</evidence>
<dbReference type="Pfam" id="PF16884">
    <property type="entry name" value="ADH_N_2"/>
    <property type="match status" value="1"/>
</dbReference>
<feature type="domain" description="Alcohol dehydrogenase-like C-terminal" evidence="3">
    <location>
        <begin position="159"/>
        <end position="280"/>
    </location>
</feature>
<organism evidence="5 6">
    <name type="scientific">Paspalum vaginatum</name>
    <name type="common">seashore paspalum</name>
    <dbReference type="NCBI Taxonomy" id="158149"/>
    <lineage>
        <taxon>Eukaryota</taxon>
        <taxon>Viridiplantae</taxon>
        <taxon>Streptophyta</taxon>
        <taxon>Embryophyta</taxon>
        <taxon>Tracheophyta</taxon>
        <taxon>Spermatophyta</taxon>
        <taxon>Magnoliopsida</taxon>
        <taxon>Liliopsida</taxon>
        <taxon>Poales</taxon>
        <taxon>Poaceae</taxon>
        <taxon>PACMAD clade</taxon>
        <taxon>Panicoideae</taxon>
        <taxon>Andropogonodae</taxon>
        <taxon>Paspaleae</taxon>
        <taxon>Paspalinae</taxon>
        <taxon>Paspalum</taxon>
    </lineage>
</organism>
<proteinExistence type="predicted"/>
<dbReference type="InterPro" id="IPR041694">
    <property type="entry name" value="ADH_N_2"/>
</dbReference>
<dbReference type="InterPro" id="IPR045010">
    <property type="entry name" value="MDR_fam"/>
</dbReference>
<name>A0A9W8CFK7_9POAL</name>
<dbReference type="SUPFAM" id="SSF50129">
    <property type="entry name" value="GroES-like"/>
    <property type="match status" value="1"/>
</dbReference>
<feature type="domain" description="Oxidoreductase N-terminal" evidence="4">
    <location>
        <begin position="10"/>
        <end position="113"/>
    </location>
</feature>
<protein>
    <recommendedName>
        <fullName evidence="7">Enoyl reductase (ER) domain-containing protein</fullName>
    </recommendedName>
</protein>
<evidence type="ECO:0000313" key="5">
    <source>
        <dbReference type="EMBL" id="KAJ1255836.1"/>
    </source>
</evidence>
<dbReference type="InterPro" id="IPR011032">
    <property type="entry name" value="GroES-like_sf"/>
</dbReference>
<dbReference type="Gene3D" id="3.40.50.720">
    <property type="entry name" value="NAD(P)-binding Rossmann-like Domain"/>
    <property type="match status" value="1"/>
</dbReference>
<evidence type="ECO:0000313" key="6">
    <source>
        <dbReference type="Proteomes" id="UP001164776"/>
    </source>
</evidence>
<keyword evidence="2" id="KW-0560">Oxidoreductase</keyword>
<reference evidence="5 6" key="1">
    <citation type="submission" date="2022-10" db="EMBL/GenBank/DDBJ databases">
        <title>WGS assembly of Paspalum vaginatum 540-79.</title>
        <authorList>
            <person name="Sun G."/>
            <person name="Wase N."/>
            <person name="Shu S."/>
            <person name="Jenkins J."/>
            <person name="Zhou B."/>
            <person name="Torres-Rodriguez J."/>
            <person name="Chen C."/>
            <person name="Sandor L."/>
            <person name="Plott C."/>
            <person name="Yoshinga Y."/>
            <person name="Daum C."/>
            <person name="Qi P."/>
            <person name="Barry K."/>
            <person name="Lipzen A."/>
            <person name="Berry L."/>
            <person name="Pedersen C."/>
            <person name="Gottilla T."/>
            <person name="Foltz A."/>
            <person name="Yu H."/>
            <person name="O'Malley R."/>
            <person name="Zhang C."/>
            <person name="Devos K."/>
            <person name="Sigmon B."/>
            <person name="Yu B."/>
            <person name="Obata T."/>
            <person name="Schmutz J."/>
            <person name="Schnable J."/>
        </authorList>
    </citation>
    <scope>NUCLEOTIDE SEQUENCE [LARGE SCALE GENOMIC DNA]</scope>
    <source>
        <strain evidence="6">cv. 540-79</strain>
    </source>
</reference>
<evidence type="ECO:0000259" key="4">
    <source>
        <dbReference type="Pfam" id="PF16884"/>
    </source>
</evidence>
<keyword evidence="6" id="KW-1185">Reference proteome</keyword>
<dbReference type="EMBL" id="MU629633">
    <property type="protein sequence ID" value="KAJ1255836.1"/>
    <property type="molecule type" value="Genomic_DNA"/>
</dbReference>
<dbReference type="OrthoDB" id="809632at2759"/>
<dbReference type="Proteomes" id="UP001164776">
    <property type="component" value="Unassembled WGS sequence"/>
</dbReference>
<dbReference type="FunFam" id="3.40.50.720:FF:000121">
    <property type="entry name" value="Prostaglandin reductase 2"/>
    <property type="match status" value="1"/>
</dbReference>
<dbReference type="SUPFAM" id="SSF51735">
    <property type="entry name" value="NAD(P)-binding Rossmann-fold domains"/>
    <property type="match status" value="1"/>
</dbReference>
<dbReference type="GO" id="GO:0032440">
    <property type="term" value="F:2-alkenal reductase [NAD(P)H] activity"/>
    <property type="evidence" value="ECO:0007669"/>
    <property type="project" value="TreeGrafter"/>
</dbReference>
<evidence type="ECO:0000256" key="1">
    <source>
        <dbReference type="ARBA" id="ARBA00011738"/>
    </source>
</evidence>
<comment type="caution">
    <text evidence="5">The sequence shown here is derived from an EMBL/GenBank/DDBJ whole genome shotgun (WGS) entry which is preliminary data.</text>
</comment>
<evidence type="ECO:0000259" key="3">
    <source>
        <dbReference type="Pfam" id="PF00107"/>
    </source>
</evidence>
<dbReference type="PANTHER" id="PTHR43205:SF23">
    <property type="entry name" value="OXIDOREDUCTASE P1, PUTATIVE, EXPRESSED-RELATED"/>
    <property type="match status" value="1"/>
</dbReference>
<sequence>MAAAAVVPNKKVVLRRHVTGFPSKEDMEIVVDTVSLRVPEGQTAVLIKNLYLSCDPWMRDRMAASAALALGFAIGEALVNYGVGKVIDSTHPEFKAGDLVWGMSGWEEYSLKKINHTDVPLSHYTGVLGMTGVTAYSGFMEVGKPKSGDFVFVSAASGAVGQVVRQLAKIAGCYVVGSAGSDKKVSLLKTKFGFDDAFNYKLEPDLTVALKRCLPNGIDIFFDNVGGATLDATLLHMRLSGRVVACGMISQYNIKEPYGMCNLYTIILKAIRVEGINVIVNGYFNAYLGFE</sequence>
<evidence type="ECO:0008006" key="7">
    <source>
        <dbReference type="Google" id="ProtNLM"/>
    </source>
</evidence>
<dbReference type="AlphaFoldDB" id="A0A9W8CFK7"/>
<dbReference type="Pfam" id="PF00107">
    <property type="entry name" value="ADH_zinc_N"/>
    <property type="match status" value="1"/>
</dbReference>
<dbReference type="PANTHER" id="PTHR43205">
    <property type="entry name" value="PROSTAGLANDIN REDUCTASE"/>
    <property type="match status" value="1"/>
</dbReference>
<dbReference type="Gene3D" id="3.90.180.10">
    <property type="entry name" value="Medium-chain alcohol dehydrogenases, catalytic domain"/>
    <property type="match status" value="1"/>
</dbReference>
<gene>
    <name evidence="5" type="ORF">BS78_K153500</name>
</gene>
<dbReference type="InterPro" id="IPR013149">
    <property type="entry name" value="ADH-like_C"/>
</dbReference>
<accession>A0A9W8CFK7</accession>